<dbReference type="InterPro" id="IPR011044">
    <property type="entry name" value="Quino_amine_DH_bsu"/>
</dbReference>
<dbReference type="EMBL" id="PEBI01000004">
    <property type="protein sequence ID" value="PJM72548.1"/>
    <property type="molecule type" value="Genomic_DNA"/>
</dbReference>
<dbReference type="Pfam" id="PF25976">
    <property type="entry name" value="LpqB_N"/>
    <property type="match status" value="1"/>
</dbReference>
<organism evidence="4 5">
    <name type="scientific">Bifidobacterium primatium</name>
    <dbReference type="NCBI Taxonomy" id="2045438"/>
    <lineage>
        <taxon>Bacteria</taxon>
        <taxon>Bacillati</taxon>
        <taxon>Actinomycetota</taxon>
        <taxon>Actinomycetes</taxon>
        <taxon>Bifidobacteriales</taxon>
        <taxon>Bifidobacteriaceae</taxon>
        <taxon>Bifidobacterium</taxon>
    </lineage>
</organism>
<evidence type="ECO:0000259" key="3">
    <source>
        <dbReference type="Pfam" id="PF25976"/>
    </source>
</evidence>
<dbReference type="OrthoDB" id="3226781at2"/>
<keyword evidence="5" id="KW-1185">Reference proteome</keyword>
<evidence type="ECO:0000256" key="1">
    <source>
        <dbReference type="SAM" id="MobiDB-lite"/>
    </source>
</evidence>
<dbReference type="Pfam" id="PF10647">
    <property type="entry name" value="Gmad1"/>
    <property type="match status" value="1"/>
</dbReference>
<proteinExistence type="predicted"/>
<dbReference type="AlphaFoldDB" id="A0A2M9H6V4"/>
<feature type="region of interest" description="Disordered" evidence="1">
    <location>
        <begin position="1"/>
        <end position="57"/>
    </location>
</feature>
<dbReference type="SUPFAM" id="SSF50969">
    <property type="entry name" value="YVTN repeat-like/Quinoprotein amine dehydrogenase"/>
    <property type="match status" value="1"/>
</dbReference>
<reference evidence="4 5" key="1">
    <citation type="submission" date="2017-10" db="EMBL/GenBank/DDBJ databases">
        <title>Draft genome sequences of strains TRE 1, TRE 9, TRE H and TRI 7, isolated from tamarins, belonging to four potential novel Bifidobacterium species.</title>
        <authorList>
            <person name="Mattarelli P."/>
            <person name="Modesto M."/>
            <person name="Puglisi E."/>
            <person name="Morelli L."/>
            <person name="Spezio C."/>
            <person name="Bonetti A."/>
            <person name="Sandri C."/>
        </authorList>
    </citation>
    <scope>NUCLEOTIDE SEQUENCE [LARGE SCALE GENOMIC DNA]</scope>
    <source>
        <strain evidence="5">TRE1</strain>
    </source>
</reference>
<accession>A0A2M9H6V4</accession>
<protein>
    <submittedName>
        <fullName evidence="4">Uncharacterized protein</fullName>
    </submittedName>
</protein>
<sequence>MVPAQHPARFRRKGGFGRLSGTIRRRDLPEHPGTLPSWRDRHGWSGTRGGRTMTKHNGFPGPMVLRLGRRAMALACGAAMTFSLSACSLTLGLPTSGPVQRMTQVSKGEHRVFIDPQGPQDDATAEEIVRGFIASLPAGPQTDGFKVARQFLTAEAAAKWKPDAKVSIYTGEPTIQTGGSSAQEESSKTTVRVNMSFSNVGQVNSHGIYSVAQTSGANEAFTVRNVGGQWRIAALPDGIFIGESDFQQVFRQVQLYQLSNSGNTLVPDTRWFGWRQWRTLAVRELLDGAAPWMGNAVRSVSAGKVSLSMDSVPSTGGRIDVKLSNAAASLPSGDRSMLVRQIRLTLGDGNDDYDLHIVDDSGLDLSDADSHVDLAVEQPNRHLYTLANKSLVSITSQNLVKVGETNSAVNARALVFSSRGGGAVLRADGDVECIDSSVRFCGIMFDGIGAAWMTAGLDREVWMVPSGGRTLFVGDTGNTERVVELPTPWSGERVRTMAISPEGSRIVAAIENGDSSELVMAGVRRDSDGTAVGLSPQYVVLSHVSGINAVTFYNDTTVVYSVTDSPSGHQQSAPGPEETQTLPNGTVAVTSAQINQTQSLIALDDSGNVRYARGSLSSSWRMLDLQTSAVASGE</sequence>
<feature type="domain" description="Lipoprotein LpqB N-terminal" evidence="3">
    <location>
        <begin position="118"/>
        <end position="247"/>
    </location>
</feature>
<evidence type="ECO:0000313" key="5">
    <source>
        <dbReference type="Proteomes" id="UP000229095"/>
    </source>
</evidence>
<evidence type="ECO:0000259" key="2">
    <source>
        <dbReference type="Pfam" id="PF10647"/>
    </source>
</evidence>
<dbReference type="Proteomes" id="UP000229095">
    <property type="component" value="Unassembled WGS sequence"/>
</dbReference>
<dbReference type="InterPro" id="IPR059026">
    <property type="entry name" value="LpqB_N"/>
</dbReference>
<dbReference type="InterPro" id="IPR018910">
    <property type="entry name" value="LpqB_C"/>
</dbReference>
<name>A0A2M9H6V4_9BIFI</name>
<gene>
    <name evidence="4" type="ORF">CS006_08175</name>
</gene>
<comment type="caution">
    <text evidence="4">The sequence shown here is derived from an EMBL/GenBank/DDBJ whole genome shotgun (WGS) entry which is preliminary data.</text>
</comment>
<feature type="domain" description="Lipoprotein LpqB C-terminal" evidence="2">
    <location>
        <begin position="456"/>
        <end position="622"/>
    </location>
</feature>
<evidence type="ECO:0000313" key="4">
    <source>
        <dbReference type="EMBL" id="PJM72548.1"/>
    </source>
</evidence>